<accession>A0A0A2VD36</accession>
<dbReference type="EMBL" id="ANFO01000943">
    <property type="protein sequence ID" value="KGQ05468.1"/>
    <property type="molecule type" value="Genomic_DNA"/>
</dbReference>
<sequence length="108" mass="11991">MGRSDTARIRHRKDKLASPVLKQRTALAAWGQPNSISLTSRSSPGALCWQLGNDNNDYGPATFIGAHVANSQHWRHPSPRWRQSKGRSAVASLMHLWHLHFECAVAGL</sequence>
<dbReference type="HOGENOM" id="CLU_2196455_0_0_1"/>
<protein>
    <submittedName>
        <fullName evidence="1">Uncharacterized protein</fullName>
    </submittedName>
</protein>
<gene>
    <name evidence="1" type="ORF">BBAD15_g9291</name>
</gene>
<proteinExistence type="predicted"/>
<name>A0A0A2VD36_BEABA</name>
<evidence type="ECO:0000313" key="2">
    <source>
        <dbReference type="Proteomes" id="UP000030106"/>
    </source>
</evidence>
<organism evidence="1 2">
    <name type="scientific">Beauveria bassiana D1-5</name>
    <dbReference type="NCBI Taxonomy" id="1245745"/>
    <lineage>
        <taxon>Eukaryota</taxon>
        <taxon>Fungi</taxon>
        <taxon>Dikarya</taxon>
        <taxon>Ascomycota</taxon>
        <taxon>Pezizomycotina</taxon>
        <taxon>Sordariomycetes</taxon>
        <taxon>Hypocreomycetidae</taxon>
        <taxon>Hypocreales</taxon>
        <taxon>Cordycipitaceae</taxon>
        <taxon>Beauveria</taxon>
    </lineage>
</organism>
<evidence type="ECO:0000313" key="1">
    <source>
        <dbReference type="EMBL" id="KGQ05468.1"/>
    </source>
</evidence>
<dbReference type="Proteomes" id="UP000030106">
    <property type="component" value="Unassembled WGS sequence"/>
</dbReference>
<comment type="caution">
    <text evidence="1">The sequence shown here is derived from an EMBL/GenBank/DDBJ whole genome shotgun (WGS) entry which is preliminary data.</text>
</comment>
<dbReference type="AlphaFoldDB" id="A0A0A2VD36"/>
<reference evidence="1 2" key="1">
    <citation type="submission" date="2012-10" db="EMBL/GenBank/DDBJ databases">
        <title>Genome sequencing and analysis of entomopathogenic fungi Beauveria bassiana D1-5.</title>
        <authorList>
            <person name="Li Q."/>
            <person name="Wang L."/>
            <person name="Zhang Z."/>
            <person name="Wang Q."/>
            <person name="Ren J."/>
            <person name="Wang M."/>
            <person name="Xu W."/>
            <person name="Wang J."/>
            <person name="Lu Y."/>
            <person name="Du Q."/>
            <person name="Sun Z."/>
        </authorList>
    </citation>
    <scope>NUCLEOTIDE SEQUENCE [LARGE SCALE GENOMIC DNA]</scope>
    <source>
        <strain evidence="1 2">D1-5</strain>
    </source>
</reference>